<dbReference type="Proteomes" id="UP000324479">
    <property type="component" value="Unassembled WGS sequence"/>
</dbReference>
<evidence type="ECO:0000313" key="1">
    <source>
        <dbReference type="EMBL" id="KAA5545113.1"/>
    </source>
</evidence>
<comment type="caution">
    <text evidence="1">The sequence shown here is derived from an EMBL/GenBank/DDBJ whole genome shotgun (WGS) entry which is preliminary data.</text>
</comment>
<sequence length="156" mass="17592">MTNTTARDSRQALIIRWLDVDGQVTLEPESQDRFTLRFRDVINACQMQLQAEEYELQFSILVKRLGSWLSGQTGVAKAYVTLRDSQLLFLVVTKSTKYDSDFEDALSDLDIELANDPDLRDITLSVLSIPNVPSDSLSSFMHPTTNFEIQRGGNDG</sequence>
<keyword evidence="2" id="KW-1185">Reference proteome</keyword>
<dbReference type="RefSeq" id="WP_150075380.1">
    <property type="nucleotide sequence ID" value="NZ_VWOX01000003.1"/>
</dbReference>
<gene>
    <name evidence="1" type="ORF">FYK55_05365</name>
</gene>
<accession>A0A5M6DCK7</accession>
<dbReference type="AlphaFoldDB" id="A0A5M6DCK7"/>
<name>A0A5M6DCK7_9BACT</name>
<evidence type="ECO:0000313" key="2">
    <source>
        <dbReference type="Proteomes" id="UP000324479"/>
    </source>
</evidence>
<proteinExistence type="predicted"/>
<organism evidence="1 2">
    <name type="scientific">Roseiconus nitratireducens</name>
    <dbReference type="NCBI Taxonomy" id="2605748"/>
    <lineage>
        <taxon>Bacteria</taxon>
        <taxon>Pseudomonadati</taxon>
        <taxon>Planctomycetota</taxon>
        <taxon>Planctomycetia</taxon>
        <taxon>Pirellulales</taxon>
        <taxon>Pirellulaceae</taxon>
        <taxon>Roseiconus</taxon>
    </lineage>
</organism>
<dbReference type="EMBL" id="VWOX01000003">
    <property type="protein sequence ID" value="KAA5545113.1"/>
    <property type="molecule type" value="Genomic_DNA"/>
</dbReference>
<protein>
    <submittedName>
        <fullName evidence="1">Uncharacterized protein</fullName>
    </submittedName>
</protein>
<reference evidence="1 2" key="1">
    <citation type="submission" date="2019-08" db="EMBL/GenBank/DDBJ databases">
        <authorList>
            <person name="Dhanesh K."/>
            <person name="Kumar G."/>
            <person name="Sasikala C."/>
            <person name="Venkata Ramana C."/>
        </authorList>
    </citation>
    <scope>NUCLEOTIDE SEQUENCE [LARGE SCALE GENOMIC DNA]</scope>
    <source>
        <strain evidence="1 2">JC645</strain>
    </source>
</reference>